<accession>A0ABY6U5T7</accession>
<feature type="region of interest" description="Disordered" evidence="1">
    <location>
        <begin position="623"/>
        <end position="720"/>
    </location>
</feature>
<feature type="compositionally biased region" description="Basic and acidic residues" evidence="1">
    <location>
        <begin position="697"/>
        <end position="709"/>
    </location>
</feature>
<comment type="caution">
    <text evidence="2">The sequence shown here is derived from an EMBL/GenBank/DDBJ whole genome shotgun (WGS) entry which is preliminary data.</text>
</comment>
<name>A0ABY6U5T7_BIOOC</name>
<reference evidence="2 3" key="1">
    <citation type="submission" date="2019-06" db="EMBL/GenBank/DDBJ databases">
        <authorList>
            <person name="Broberg M."/>
        </authorList>
    </citation>
    <scope>NUCLEOTIDE SEQUENCE [LARGE SCALE GENOMIC DNA]</scope>
</reference>
<evidence type="ECO:0000313" key="2">
    <source>
        <dbReference type="EMBL" id="VUC25257.1"/>
    </source>
</evidence>
<dbReference type="Proteomes" id="UP000766486">
    <property type="component" value="Unassembled WGS sequence"/>
</dbReference>
<evidence type="ECO:0008006" key="4">
    <source>
        <dbReference type="Google" id="ProtNLM"/>
    </source>
</evidence>
<gene>
    <name evidence="2" type="ORF">CLO192961_LOCUS160767</name>
</gene>
<feature type="non-terminal residue" evidence="2">
    <location>
        <position position="720"/>
    </location>
</feature>
<sequence>MEATASVITLIAFSVDSTKLIYNILTGIEDGPESLGLTISSVKILQGALEQLAHRLAASRQLPPVEFQIQVKKCADDLGAFASKLRKFVIQETDSRARKLWKRFKAVLGEKDFERMTEVVGAYASTLNFYMASLSGLDTQHLELLRSDLARADVQRQQQLSAISNSLDHASSTTASTQAMVNQGVQLLAANLNESRAQSEANQQEMNNKLSLVLDAIQSLAARTNIATTLESHGVRSQEREIVRNGSLPDALSTTYHHAVPPLEREVPAIILENEKVLDCINRLCSMTSQDEDTANEETVDSVIEDLQTIVRAVMSQSKDRTSVRDLRRVSGLLDSAQTLSINGQAQRSPRPNQLARNEQHLEIYEIGNGTLKVRTKRRYLQHHPTEGEKMPEKQRSEVGHTTSTLTFLPNVRTGTMFSAIIQQQTSAAGFFSPIPFFQANYIRPADSLVFQLVREGRLSEFVELLREGKASLRDHDELGRPLLWIAAVNQQPPMCRYLLEKDADPDVHSLIYDNDPEEIPLIGACMLNDDEEEEEIVRQANECRRILLEGGADPTTDSEYAGPAFSAAFENTSNVKVRGNFRRVGKYTEEYQWSDFRLLWSGYEHFCPYPEDLVEALSDRTACGEENDEDGNSCSPVSYEGDSDEGESSYGSIGSINKDSDNNDPEFEISNQNDINIQITVDEMSVDENSGNESGIDDKLDEDSKLEENETSGTESDME</sequence>
<dbReference type="EMBL" id="CABFNS010000732">
    <property type="protein sequence ID" value="VUC25257.1"/>
    <property type="molecule type" value="Genomic_DNA"/>
</dbReference>
<protein>
    <recommendedName>
        <fullName evidence="4">Fungal N-terminal domain-containing protein</fullName>
    </recommendedName>
</protein>
<dbReference type="SUPFAM" id="SSF48403">
    <property type="entry name" value="Ankyrin repeat"/>
    <property type="match status" value="1"/>
</dbReference>
<evidence type="ECO:0000313" key="3">
    <source>
        <dbReference type="Proteomes" id="UP000766486"/>
    </source>
</evidence>
<dbReference type="Gene3D" id="1.25.40.20">
    <property type="entry name" value="Ankyrin repeat-containing domain"/>
    <property type="match status" value="1"/>
</dbReference>
<feature type="compositionally biased region" description="Polar residues" evidence="1">
    <location>
        <begin position="670"/>
        <end position="680"/>
    </location>
</feature>
<proteinExistence type="predicted"/>
<dbReference type="InterPro" id="IPR036770">
    <property type="entry name" value="Ankyrin_rpt-contain_sf"/>
</dbReference>
<keyword evidence="3" id="KW-1185">Reference proteome</keyword>
<evidence type="ECO:0000256" key="1">
    <source>
        <dbReference type="SAM" id="MobiDB-lite"/>
    </source>
</evidence>
<organism evidence="2 3">
    <name type="scientific">Bionectria ochroleuca</name>
    <name type="common">Gliocladium roseum</name>
    <dbReference type="NCBI Taxonomy" id="29856"/>
    <lineage>
        <taxon>Eukaryota</taxon>
        <taxon>Fungi</taxon>
        <taxon>Dikarya</taxon>
        <taxon>Ascomycota</taxon>
        <taxon>Pezizomycotina</taxon>
        <taxon>Sordariomycetes</taxon>
        <taxon>Hypocreomycetidae</taxon>
        <taxon>Hypocreales</taxon>
        <taxon>Bionectriaceae</taxon>
        <taxon>Clonostachys</taxon>
    </lineage>
</organism>